<evidence type="ECO:0000313" key="10">
    <source>
        <dbReference type="EMBL" id="QIQ21336.1"/>
    </source>
</evidence>
<keyword evidence="4" id="KW-1003">Cell membrane</keyword>
<evidence type="ECO:0000256" key="7">
    <source>
        <dbReference type="ARBA" id="ARBA00022989"/>
    </source>
</evidence>
<protein>
    <recommendedName>
        <fullName evidence="3">UPF0208 membrane protein YfbV</fullName>
    </recommendedName>
</protein>
<evidence type="ECO:0000256" key="6">
    <source>
        <dbReference type="ARBA" id="ARBA00022692"/>
    </source>
</evidence>
<comment type="subcellular location">
    <subcellularLocation>
        <location evidence="1">Cell inner membrane</location>
        <topology evidence="1">Multi-pass membrane protein</topology>
    </subcellularLocation>
</comment>
<reference evidence="10 11" key="1">
    <citation type="submission" date="2020-03" db="EMBL/GenBank/DDBJ databases">
        <title>Complete genome sequence of Orbus sp. IPMB12 (BCRC 80908).</title>
        <authorList>
            <person name="Lo W.-S."/>
            <person name="Chang T.-H."/>
            <person name="Kuo C.-H."/>
        </authorList>
    </citation>
    <scope>NUCLEOTIDE SEQUENCE [LARGE SCALE GENOMIC DNA]</scope>
    <source>
        <strain evidence="10 11">IPMB12</strain>
    </source>
</reference>
<feature type="transmembrane region" description="Helical" evidence="9">
    <location>
        <begin position="60"/>
        <end position="80"/>
    </location>
</feature>
<keyword evidence="6 9" id="KW-0812">Transmembrane</keyword>
<dbReference type="EMBL" id="CP050253">
    <property type="protein sequence ID" value="QIQ21336.1"/>
    <property type="molecule type" value="Genomic_DNA"/>
</dbReference>
<keyword evidence="11" id="KW-1185">Reference proteome</keyword>
<evidence type="ECO:0000256" key="9">
    <source>
        <dbReference type="SAM" id="Phobius"/>
    </source>
</evidence>
<comment type="similarity">
    <text evidence="2">Belongs to the UPF0208 family.</text>
</comment>
<dbReference type="FunCoup" id="A0A6G9IAT2">
    <property type="interactions" value="52"/>
</dbReference>
<dbReference type="Pfam" id="PF04217">
    <property type="entry name" value="DUF412"/>
    <property type="match status" value="1"/>
</dbReference>
<accession>A0A6G9IAT2</accession>
<dbReference type="RefSeq" id="WP_166916047.1">
    <property type="nucleotide sequence ID" value="NZ_CP050253.1"/>
</dbReference>
<evidence type="ECO:0000313" key="11">
    <source>
        <dbReference type="Proteomes" id="UP000501168"/>
    </source>
</evidence>
<dbReference type="GO" id="GO:0005886">
    <property type="term" value="C:plasma membrane"/>
    <property type="evidence" value="ECO:0007669"/>
    <property type="project" value="UniProtKB-SubCell"/>
</dbReference>
<feature type="transmembrane region" description="Helical" evidence="9">
    <location>
        <begin position="36"/>
        <end position="54"/>
    </location>
</feature>
<organism evidence="10 11">
    <name type="scientific">Zophobihabitans entericus</name>
    <dbReference type="NCBI Taxonomy" id="1635327"/>
    <lineage>
        <taxon>Bacteria</taxon>
        <taxon>Pseudomonadati</taxon>
        <taxon>Pseudomonadota</taxon>
        <taxon>Gammaproteobacteria</taxon>
        <taxon>Orbales</taxon>
        <taxon>Orbaceae</taxon>
        <taxon>Zophobihabitans</taxon>
    </lineage>
</organism>
<dbReference type="InterPro" id="IPR007334">
    <property type="entry name" value="UPF0208"/>
</dbReference>
<evidence type="ECO:0000256" key="5">
    <source>
        <dbReference type="ARBA" id="ARBA00022519"/>
    </source>
</evidence>
<evidence type="ECO:0000256" key="4">
    <source>
        <dbReference type="ARBA" id="ARBA00022475"/>
    </source>
</evidence>
<gene>
    <name evidence="10" type="ORF">IPMB12_06320</name>
</gene>
<evidence type="ECO:0000256" key="1">
    <source>
        <dbReference type="ARBA" id="ARBA00004429"/>
    </source>
</evidence>
<keyword evidence="7 9" id="KW-1133">Transmembrane helix</keyword>
<keyword evidence="5" id="KW-0997">Cell inner membrane</keyword>
<evidence type="ECO:0000256" key="3">
    <source>
        <dbReference type="ARBA" id="ARBA00018831"/>
    </source>
</evidence>
<dbReference type="NCBIfam" id="NF002493">
    <property type="entry name" value="PRK01816.1"/>
    <property type="match status" value="1"/>
</dbReference>
<sequence>MIKLLKDGQRYMQVCPNDKRLLSSFPEMKIIRLTQLAKRYMPPAIVILFIWQYYMNANWAIALLTSIFAFSLPVQGMLWLGKRANSPLPLTLVDWFAMLEKRLIDKHVLGKSNPKPNFMDLMRILNLAKLHLGDYLDLDDSDQNGAHLS</sequence>
<dbReference type="Proteomes" id="UP000501168">
    <property type="component" value="Chromosome"/>
</dbReference>
<dbReference type="KEGG" id="orb:IPMB12_06320"/>
<name>A0A6G9IAT2_9GAMM</name>
<proteinExistence type="inferred from homology"/>
<evidence type="ECO:0000256" key="2">
    <source>
        <dbReference type="ARBA" id="ARBA00009474"/>
    </source>
</evidence>
<keyword evidence="8 9" id="KW-0472">Membrane</keyword>
<dbReference type="AlphaFoldDB" id="A0A6G9IAT2"/>
<dbReference type="InParanoid" id="A0A6G9IAT2"/>
<evidence type="ECO:0000256" key="8">
    <source>
        <dbReference type="ARBA" id="ARBA00023136"/>
    </source>
</evidence>